<feature type="transmembrane region" description="Helical" evidence="1">
    <location>
        <begin position="7"/>
        <end position="29"/>
    </location>
</feature>
<dbReference type="AlphaFoldDB" id="A0A1H7F4D3"/>
<sequence length="230" mass="25090">MTRRIPTWCLWAASGVCVVLGAVLIVWALALDGLTQPEATTTTGVLAICAAGVAFLGVHRQIRSNERINERNRAGEAERARRAELLEVVRDTITGMGQLSSSLIDLNSSRRAFVLDGPPTDWDENAYKAVEARLTAAWALLSALGQPALATELGDLLGHANDCVKLGDKSTATRDERLAQIERWYEPYIEAWARMLTALQQLLGEDSLVARPPASWNPQGSKYHRLADGS</sequence>
<keyword evidence="3" id="KW-1185">Reference proteome</keyword>
<evidence type="ECO:0008006" key="4">
    <source>
        <dbReference type="Google" id="ProtNLM"/>
    </source>
</evidence>
<evidence type="ECO:0000313" key="2">
    <source>
        <dbReference type="EMBL" id="SEK20684.1"/>
    </source>
</evidence>
<keyword evidence="1" id="KW-0472">Membrane</keyword>
<keyword evidence="1" id="KW-1133">Transmembrane helix</keyword>
<dbReference type="EMBL" id="FOAW01000001">
    <property type="protein sequence ID" value="SEK20684.1"/>
    <property type="molecule type" value="Genomic_DNA"/>
</dbReference>
<reference evidence="3" key="1">
    <citation type="submission" date="2016-10" db="EMBL/GenBank/DDBJ databases">
        <authorList>
            <person name="Varghese N."/>
            <person name="Submissions S."/>
        </authorList>
    </citation>
    <scope>NUCLEOTIDE SEQUENCE [LARGE SCALE GENOMIC DNA]</scope>
    <source>
        <strain evidence="3">DSM 44675</strain>
    </source>
</reference>
<name>A0A1H7F4D3_9NOCA</name>
<evidence type="ECO:0000313" key="3">
    <source>
        <dbReference type="Proteomes" id="UP000198677"/>
    </source>
</evidence>
<gene>
    <name evidence="2" type="ORF">SAMN05444583_10150</name>
</gene>
<keyword evidence="1" id="KW-0812">Transmembrane</keyword>
<accession>A0A1H7F4D3</accession>
<organism evidence="2 3">
    <name type="scientific">Rhodococcus maanshanensis</name>
    <dbReference type="NCBI Taxonomy" id="183556"/>
    <lineage>
        <taxon>Bacteria</taxon>
        <taxon>Bacillati</taxon>
        <taxon>Actinomycetota</taxon>
        <taxon>Actinomycetes</taxon>
        <taxon>Mycobacteriales</taxon>
        <taxon>Nocardiaceae</taxon>
        <taxon>Rhodococcus</taxon>
    </lineage>
</organism>
<proteinExistence type="predicted"/>
<evidence type="ECO:0000256" key="1">
    <source>
        <dbReference type="SAM" id="Phobius"/>
    </source>
</evidence>
<feature type="transmembrane region" description="Helical" evidence="1">
    <location>
        <begin position="41"/>
        <end position="58"/>
    </location>
</feature>
<dbReference type="Proteomes" id="UP000198677">
    <property type="component" value="Unassembled WGS sequence"/>
</dbReference>
<protein>
    <recommendedName>
        <fullName evidence="4">DUF4760 domain-containing protein</fullName>
    </recommendedName>
</protein>